<feature type="transmembrane region" description="Helical" evidence="9">
    <location>
        <begin position="227"/>
        <end position="248"/>
    </location>
</feature>
<feature type="transmembrane region" description="Helical" evidence="9">
    <location>
        <begin position="357"/>
        <end position="378"/>
    </location>
</feature>
<name>A0A922I8L4_DERFA</name>
<dbReference type="Pfam" id="PF04193">
    <property type="entry name" value="PQ-loop"/>
    <property type="match status" value="2"/>
</dbReference>
<dbReference type="InterPro" id="IPR005282">
    <property type="entry name" value="LC_transporter"/>
</dbReference>
<feature type="transmembrane region" description="Helical" evidence="9">
    <location>
        <begin position="143"/>
        <end position="164"/>
    </location>
</feature>
<comment type="caution">
    <text evidence="11">The sequence shown here is derived from an EMBL/GenBank/DDBJ whole genome shotgun (WGS) entry which is preliminary data.</text>
</comment>
<evidence type="ECO:0000313" key="11">
    <source>
        <dbReference type="EMBL" id="KAH9526307.1"/>
    </source>
</evidence>
<keyword evidence="5" id="KW-0677">Repeat</keyword>
<dbReference type="Gene3D" id="1.20.1280.290">
    <property type="match status" value="1"/>
</dbReference>
<evidence type="ECO:0000256" key="3">
    <source>
        <dbReference type="ARBA" id="ARBA00022448"/>
    </source>
</evidence>
<keyword evidence="6 9" id="KW-1133">Transmembrane helix</keyword>
<reference evidence="11" key="1">
    <citation type="submission" date="2013-05" db="EMBL/GenBank/DDBJ databases">
        <authorList>
            <person name="Yim A.K.Y."/>
            <person name="Chan T.F."/>
            <person name="Ji K.M."/>
            <person name="Liu X.Y."/>
            <person name="Zhou J.W."/>
            <person name="Li R.Q."/>
            <person name="Yang K.Y."/>
            <person name="Li J."/>
            <person name="Li M."/>
            <person name="Law P.T.W."/>
            <person name="Wu Y.L."/>
            <person name="Cai Z.L."/>
            <person name="Qin H."/>
            <person name="Bao Y."/>
            <person name="Leung R.K.K."/>
            <person name="Ng P.K.S."/>
            <person name="Zou J."/>
            <person name="Zhong X.J."/>
            <person name="Ran P.X."/>
            <person name="Zhong N.S."/>
            <person name="Liu Z.G."/>
            <person name="Tsui S.K.W."/>
        </authorList>
    </citation>
    <scope>NUCLEOTIDE SEQUENCE</scope>
    <source>
        <strain evidence="11">Derf</strain>
        <tissue evidence="11">Whole organism</tissue>
    </source>
</reference>
<dbReference type="GO" id="GO:0015184">
    <property type="term" value="F:L-cystine transmembrane transporter activity"/>
    <property type="evidence" value="ECO:0007669"/>
    <property type="project" value="TreeGrafter"/>
</dbReference>
<dbReference type="GO" id="GO:0005765">
    <property type="term" value="C:lysosomal membrane"/>
    <property type="evidence" value="ECO:0007669"/>
    <property type="project" value="TreeGrafter"/>
</dbReference>
<evidence type="ECO:0000256" key="10">
    <source>
        <dbReference type="SAM" id="SignalP"/>
    </source>
</evidence>
<dbReference type="PANTHER" id="PTHR13131">
    <property type="entry name" value="CYSTINOSIN"/>
    <property type="match status" value="1"/>
</dbReference>
<sequence length="434" mass="49725">MLLSINFFAKILWLSLLTNVILADSLINDDDLNSGDKQQSKNNSIKSDPIDVQILAGETSSFDVYLINPPDKPVDVSFVCEHSPCSTFDNELSPIRLSSDNYRIRINITAVRPGHDVIVFEFNDTSISDKFAFTRVRVGRGQFWTILSLFWGWGYFFIWSLSFWPQNVTNFKRKSVIGLSFDYTILHFTGFIYYSIFNCGLYFSSVIQDQYELKFPRSEIPVELNDVVYGLHAAFTTSITFIQCFIYEKGNQRFALVSKLYQAIVWTVGIILIILVGFNVINWLTWIYYFSYVKLSVTSLKYLPQVYFNFRRKSTAGWTIWMIWLDITGGSFSMLQMLTIAYNYDDWRTLLGNLPKFGLGLASVVYDLIFLIQHYILYRNSTPSSSDSSLEKCSNIKTSTPTLNSNLCNNDNDDSTAIIVIESKPSTNTSINTS</sequence>
<keyword evidence="4 9" id="KW-0812">Transmembrane</keyword>
<feature type="transmembrane region" description="Helical" evidence="9">
    <location>
        <begin position="260"/>
        <end position="280"/>
    </location>
</feature>
<comment type="subcellular location">
    <subcellularLocation>
        <location evidence="1">Endomembrane system</location>
        <topology evidence="1">Multi-pass membrane protein</topology>
    </subcellularLocation>
</comment>
<evidence type="ECO:0008006" key="13">
    <source>
        <dbReference type="Google" id="ProtNLM"/>
    </source>
</evidence>
<evidence type="ECO:0000313" key="12">
    <source>
        <dbReference type="Proteomes" id="UP000790347"/>
    </source>
</evidence>
<proteinExistence type="inferred from homology"/>
<dbReference type="PANTHER" id="PTHR13131:SF5">
    <property type="entry name" value="CYSTINOSIN"/>
    <property type="match status" value="1"/>
</dbReference>
<evidence type="ECO:0000256" key="9">
    <source>
        <dbReference type="SAM" id="Phobius"/>
    </source>
</evidence>
<gene>
    <name evidence="11" type="ORF">DERF_000405</name>
</gene>
<feature type="transmembrane region" description="Helical" evidence="9">
    <location>
        <begin position="315"/>
        <end position="337"/>
    </location>
</feature>
<dbReference type="AlphaFoldDB" id="A0A922I8L4"/>
<evidence type="ECO:0000256" key="6">
    <source>
        <dbReference type="ARBA" id="ARBA00022989"/>
    </source>
</evidence>
<evidence type="ECO:0000256" key="7">
    <source>
        <dbReference type="ARBA" id="ARBA00023136"/>
    </source>
</evidence>
<evidence type="ECO:0000256" key="4">
    <source>
        <dbReference type="ARBA" id="ARBA00022692"/>
    </source>
</evidence>
<evidence type="ECO:0000256" key="1">
    <source>
        <dbReference type="ARBA" id="ARBA00004127"/>
    </source>
</evidence>
<evidence type="ECO:0000256" key="5">
    <source>
        <dbReference type="ARBA" id="ARBA00022737"/>
    </source>
</evidence>
<dbReference type="SMART" id="SM00679">
    <property type="entry name" value="CTNS"/>
    <property type="match status" value="2"/>
</dbReference>
<protein>
    <recommendedName>
        <fullName evidence="13">Cystinosin-like protein</fullName>
    </recommendedName>
</protein>
<evidence type="ECO:0000256" key="2">
    <source>
        <dbReference type="ARBA" id="ARBA00006855"/>
    </source>
</evidence>
<comment type="catalytic activity">
    <reaction evidence="8">
        <text>L-cystine(out) + H(+)(out) = L-cystine(in) + H(+)(in)</text>
        <dbReference type="Rhea" id="RHEA:66172"/>
        <dbReference type="ChEBI" id="CHEBI:15378"/>
        <dbReference type="ChEBI" id="CHEBI:35491"/>
    </reaction>
    <physiologicalReaction direction="left-to-right" evidence="8">
        <dbReference type="Rhea" id="RHEA:66173"/>
    </physiologicalReaction>
</comment>
<comment type="similarity">
    <text evidence="2">Belongs to the cystinosin family.</text>
</comment>
<organism evidence="11 12">
    <name type="scientific">Dermatophagoides farinae</name>
    <name type="common">American house dust mite</name>
    <dbReference type="NCBI Taxonomy" id="6954"/>
    <lineage>
        <taxon>Eukaryota</taxon>
        <taxon>Metazoa</taxon>
        <taxon>Ecdysozoa</taxon>
        <taxon>Arthropoda</taxon>
        <taxon>Chelicerata</taxon>
        <taxon>Arachnida</taxon>
        <taxon>Acari</taxon>
        <taxon>Acariformes</taxon>
        <taxon>Sarcoptiformes</taxon>
        <taxon>Astigmata</taxon>
        <taxon>Psoroptidia</taxon>
        <taxon>Analgoidea</taxon>
        <taxon>Pyroglyphidae</taxon>
        <taxon>Dermatophagoidinae</taxon>
        <taxon>Dermatophagoides</taxon>
    </lineage>
</organism>
<keyword evidence="3" id="KW-0813">Transport</keyword>
<dbReference type="Proteomes" id="UP000790347">
    <property type="component" value="Unassembled WGS sequence"/>
</dbReference>
<keyword evidence="12" id="KW-1185">Reference proteome</keyword>
<dbReference type="EMBL" id="ASGP02000001">
    <property type="protein sequence ID" value="KAH9526307.1"/>
    <property type="molecule type" value="Genomic_DNA"/>
</dbReference>
<keyword evidence="7 9" id="KW-0472">Membrane</keyword>
<feature type="signal peptide" evidence="10">
    <location>
        <begin position="1"/>
        <end position="23"/>
    </location>
</feature>
<dbReference type="NCBIfam" id="TIGR00951">
    <property type="entry name" value="2A43"/>
    <property type="match status" value="1"/>
</dbReference>
<accession>A0A922I8L4</accession>
<feature type="transmembrane region" description="Helical" evidence="9">
    <location>
        <begin position="185"/>
        <end position="207"/>
    </location>
</feature>
<dbReference type="InterPro" id="IPR006603">
    <property type="entry name" value="PQ-loop_rpt"/>
</dbReference>
<feature type="chain" id="PRO_5037011222" description="Cystinosin-like protein" evidence="10">
    <location>
        <begin position="24"/>
        <end position="434"/>
    </location>
</feature>
<reference evidence="11" key="2">
    <citation type="journal article" date="2022" name="Res Sq">
        <title>Comparative Genomics Reveals Insights into the Divergent Evolution of Astigmatic Mites and Household Pest Adaptations.</title>
        <authorList>
            <person name="Xiong Q."/>
            <person name="Wan A.T.-Y."/>
            <person name="Liu X.-Y."/>
            <person name="Fung C.S.-H."/>
            <person name="Xiao X."/>
            <person name="Malainual N."/>
            <person name="Hou J."/>
            <person name="Wang L."/>
            <person name="Wang M."/>
            <person name="Yang K."/>
            <person name="Cui Y."/>
            <person name="Leung E."/>
            <person name="Nong W."/>
            <person name="Shin S.-K."/>
            <person name="Au S."/>
            <person name="Jeong K.Y."/>
            <person name="Chew F.T."/>
            <person name="Hui J."/>
            <person name="Leung T.F."/>
            <person name="Tungtrongchitr A."/>
            <person name="Zhong N."/>
            <person name="Liu Z."/>
            <person name="Tsui S."/>
        </authorList>
    </citation>
    <scope>NUCLEOTIDE SEQUENCE</scope>
    <source>
        <strain evidence="11">Derf</strain>
        <tissue evidence="11">Whole organism</tissue>
    </source>
</reference>
<dbReference type="GO" id="GO:0012505">
    <property type="term" value="C:endomembrane system"/>
    <property type="evidence" value="ECO:0007669"/>
    <property type="project" value="UniProtKB-SubCell"/>
</dbReference>
<evidence type="ECO:0000256" key="8">
    <source>
        <dbReference type="ARBA" id="ARBA00048473"/>
    </source>
</evidence>
<keyword evidence="10" id="KW-0732">Signal</keyword>